<dbReference type="EMBL" id="JXQQ01000028">
    <property type="protein sequence ID" value="KIQ31981.1"/>
    <property type="molecule type" value="Genomic_DNA"/>
</dbReference>
<dbReference type="InterPro" id="IPR015939">
    <property type="entry name" value="Fum_Rdtase/Succ_DH_flav-like_C"/>
</dbReference>
<dbReference type="PANTHER" id="PTHR11632">
    <property type="entry name" value="SUCCINATE DEHYDROGENASE 2 FLAVOPROTEIN SUBUNIT"/>
    <property type="match status" value="1"/>
</dbReference>
<dbReference type="Pfam" id="PF02910">
    <property type="entry name" value="Succ_DH_flav_C"/>
    <property type="match status" value="1"/>
</dbReference>
<dbReference type="GO" id="GO:0009055">
    <property type="term" value="F:electron transfer activity"/>
    <property type="evidence" value="ECO:0007669"/>
    <property type="project" value="TreeGrafter"/>
</dbReference>
<dbReference type="Pfam" id="PF00890">
    <property type="entry name" value="FAD_binding_2"/>
    <property type="match status" value="1"/>
</dbReference>
<keyword evidence="2" id="KW-0560">Oxidoreductase</keyword>
<comment type="caution">
    <text evidence="5">The sequence shown here is derived from an EMBL/GenBank/DDBJ whole genome shotgun (WGS) entry which is preliminary data.</text>
</comment>
<reference evidence="5 6" key="1">
    <citation type="submission" date="2014-12" db="EMBL/GenBank/DDBJ databases">
        <title>16Stimator: statistical estimation of ribosomal gene copy numbers from draft genome assemblies.</title>
        <authorList>
            <person name="Perisin M.A."/>
            <person name="Vetter M."/>
            <person name="Gilbert J.A."/>
            <person name="Bergelson J."/>
        </authorList>
    </citation>
    <scope>NUCLEOTIDE SEQUENCE [LARGE SCALE GENOMIC DNA]</scope>
    <source>
        <strain evidence="5 6">MEDvA23</strain>
    </source>
</reference>
<proteinExistence type="predicted"/>
<evidence type="ECO:0000259" key="4">
    <source>
        <dbReference type="Pfam" id="PF02910"/>
    </source>
</evidence>
<protein>
    <submittedName>
        <fullName evidence="5">Oxidoreductase</fullName>
    </submittedName>
</protein>
<dbReference type="GO" id="GO:0000104">
    <property type="term" value="F:succinate dehydrogenase activity"/>
    <property type="evidence" value="ECO:0007669"/>
    <property type="project" value="TreeGrafter"/>
</dbReference>
<dbReference type="GO" id="GO:0005886">
    <property type="term" value="C:plasma membrane"/>
    <property type="evidence" value="ECO:0007669"/>
    <property type="project" value="TreeGrafter"/>
</dbReference>
<dbReference type="SUPFAM" id="SSF51905">
    <property type="entry name" value="FAD/NAD(P)-binding domain"/>
    <property type="match status" value="1"/>
</dbReference>
<sequence length="578" mass="64055">MNILTRTVDVLVIGGGTAGPMAAVKAKEANPKLEVLLLEKANVKRSGAISMGMDGLNNAVVPGFATPEQYVKEITTANDGIVNQKTVMAYARNSYSMIEELDRWGVKFEKDETGDYAMRKVHHMGTYVLPMPEGHNIKNVLYRRLKRTRVEMSQRLVVTRLLTAADGSIAGAMAFDCRTAEFHVIRAKSVVLATGAAGRLGLPASGYLFGTYENPTNAGDGYSMAYHAGAELSGIECFRINPLIKDYNGPACAYVTGPFGGHTTNNKGERFIECDYWSGQMMMEFYNELQGGNGPVFLKLSHLAEETIATIEQILHTNERPSRGRFHAGRGTDYREQMVEMHISEIGLCSGHSASGVWVDEHARTTVPGLHAAGDLACVPHNYMLGAFVYGRLAGESAARHCAETELPALDEEQVAREHARVSAPLLRSGGLPPAQVEYKLRRMVNDYLQPPKVTRKMEIGLSRFEQIHEDLEQLAAPGPHELMRAMEVHAIRDCAEMAARASLYRTESRWGLYHHRVDFPERNDRDWFCHTQLQKQGDAMVSFKRPVDPYIVPLDAHEMSAYQHLRVPAAVREPVAA</sequence>
<keyword evidence="1" id="KW-0285">Flavoprotein</keyword>
<evidence type="ECO:0000313" key="6">
    <source>
        <dbReference type="Proteomes" id="UP000032067"/>
    </source>
</evidence>
<dbReference type="NCBIfam" id="NF006131">
    <property type="entry name" value="PRK08275.1"/>
    <property type="match status" value="1"/>
</dbReference>
<dbReference type="InterPro" id="IPR037099">
    <property type="entry name" value="Fum_R/Succ_DH_flav-like_C_sf"/>
</dbReference>
<feature type="domain" description="Fumarate reductase/succinate dehydrogenase flavoprotein-like C-terminal" evidence="4">
    <location>
        <begin position="440"/>
        <end position="551"/>
    </location>
</feature>
<dbReference type="InterPro" id="IPR030664">
    <property type="entry name" value="SdhA/FrdA/AprA"/>
</dbReference>
<dbReference type="PIRSF" id="PIRSF000171">
    <property type="entry name" value="SDHA_APRA_LASPO"/>
    <property type="match status" value="1"/>
</dbReference>
<evidence type="ECO:0000313" key="5">
    <source>
        <dbReference type="EMBL" id="KIQ31981.1"/>
    </source>
</evidence>
<evidence type="ECO:0000259" key="3">
    <source>
        <dbReference type="Pfam" id="PF00890"/>
    </source>
</evidence>
<dbReference type="GO" id="GO:0050660">
    <property type="term" value="F:flavin adenine dinucleotide binding"/>
    <property type="evidence" value="ECO:0007669"/>
    <property type="project" value="TreeGrafter"/>
</dbReference>
<dbReference type="PANTHER" id="PTHR11632:SF73">
    <property type="entry name" value="BLR3196 PROTEIN"/>
    <property type="match status" value="1"/>
</dbReference>
<dbReference type="SUPFAM" id="SSF46977">
    <property type="entry name" value="Succinate dehydrogenase/fumarate reductase flavoprotein C-terminal domain"/>
    <property type="match status" value="1"/>
</dbReference>
<dbReference type="PRINTS" id="PR00368">
    <property type="entry name" value="FADPNR"/>
</dbReference>
<dbReference type="Gene3D" id="3.50.50.60">
    <property type="entry name" value="FAD/NAD(P)-binding domain"/>
    <property type="match status" value="2"/>
</dbReference>
<organism evidence="5 6">
    <name type="scientific">Variovorax paradoxus</name>
    <dbReference type="NCBI Taxonomy" id="34073"/>
    <lineage>
        <taxon>Bacteria</taxon>
        <taxon>Pseudomonadati</taxon>
        <taxon>Pseudomonadota</taxon>
        <taxon>Betaproteobacteria</taxon>
        <taxon>Burkholderiales</taxon>
        <taxon>Comamonadaceae</taxon>
        <taxon>Variovorax</taxon>
    </lineage>
</organism>
<dbReference type="GO" id="GO:0009061">
    <property type="term" value="P:anaerobic respiration"/>
    <property type="evidence" value="ECO:0007669"/>
    <property type="project" value="TreeGrafter"/>
</dbReference>
<evidence type="ECO:0000256" key="2">
    <source>
        <dbReference type="ARBA" id="ARBA00023002"/>
    </source>
</evidence>
<feature type="domain" description="FAD-dependent oxidoreductase 2 FAD-binding" evidence="3">
    <location>
        <begin position="9"/>
        <end position="379"/>
    </location>
</feature>
<dbReference type="PRINTS" id="PR00411">
    <property type="entry name" value="PNDRDTASEI"/>
</dbReference>
<dbReference type="AlphaFoldDB" id="A0A0D0MI29"/>
<dbReference type="RefSeq" id="WP_042579195.1">
    <property type="nucleotide sequence ID" value="NZ_JXQQ01000028.1"/>
</dbReference>
<name>A0A0D0MI29_VARPD</name>
<evidence type="ECO:0000256" key="1">
    <source>
        <dbReference type="ARBA" id="ARBA00022630"/>
    </source>
</evidence>
<gene>
    <name evidence="5" type="ORF">RT97_13020</name>
</gene>
<dbReference type="Proteomes" id="UP000032067">
    <property type="component" value="Unassembled WGS sequence"/>
</dbReference>
<dbReference type="InterPro" id="IPR003953">
    <property type="entry name" value="FAD-dep_OxRdtase_2_FAD-bd"/>
</dbReference>
<accession>A0A0D0MI29</accession>
<dbReference type="OrthoDB" id="9805351at2"/>
<dbReference type="InterPro" id="IPR036188">
    <property type="entry name" value="FAD/NAD-bd_sf"/>
</dbReference>